<evidence type="ECO:0000313" key="1">
    <source>
        <dbReference type="EMBL" id="MBP1932047.1"/>
    </source>
</evidence>
<reference evidence="1 2" key="1">
    <citation type="submission" date="2021-03" db="EMBL/GenBank/DDBJ databases">
        <title>Genomic Encyclopedia of Type Strains, Phase IV (KMG-IV): sequencing the most valuable type-strain genomes for metagenomic binning, comparative biology and taxonomic classification.</title>
        <authorList>
            <person name="Goeker M."/>
        </authorList>
    </citation>
    <scope>NUCLEOTIDE SEQUENCE [LARGE SCALE GENOMIC DNA]</scope>
    <source>
        <strain evidence="1 2">DSM 24738</strain>
    </source>
</reference>
<keyword evidence="2" id="KW-1185">Reference proteome</keyword>
<name>A0ABS4GPR3_9BACL</name>
<gene>
    <name evidence="1" type="ORF">J2Z37_002048</name>
</gene>
<sequence>MKLNAAAMLEVIKPETEEFDRILSQLGLSHLKYLSQPSWEKFIMTLPDRDIDGFNQKLQAWLFDFGSAGPMELKLYKIPGNNPLRWARTAYEVISDVTCSDSSNLLMLAISNVLAQLEER</sequence>
<dbReference type="EMBL" id="JAGGKT010000004">
    <property type="protein sequence ID" value="MBP1932047.1"/>
    <property type="molecule type" value="Genomic_DNA"/>
</dbReference>
<protein>
    <submittedName>
        <fullName evidence="1">Uncharacterized protein</fullName>
    </submittedName>
</protein>
<evidence type="ECO:0000313" key="2">
    <source>
        <dbReference type="Proteomes" id="UP001519343"/>
    </source>
</evidence>
<organism evidence="1 2">
    <name type="scientific">Ammoniphilus resinae</name>
    <dbReference type="NCBI Taxonomy" id="861532"/>
    <lineage>
        <taxon>Bacteria</taxon>
        <taxon>Bacillati</taxon>
        <taxon>Bacillota</taxon>
        <taxon>Bacilli</taxon>
        <taxon>Bacillales</taxon>
        <taxon>Paenibacillaceae</taxon>
        <taxon>Aneurinibacillus group</taxon>
        <taxon>Ammoniphilus</taxon>
    </lineage>
</organism>
<proteinExistence type="predicted"/>
<dbReference type="RefSeq" id="WP_209810101.1">
    <property type="nucleotide sequence ID" value="NZ_JAGGKT010000004.1"/>
</dbReference>
<accession>A0ABS4GPR3</accession>
<dbReference type="Proteomes" id="UP001519343">
    <property type="component" value="Unassembled WGS sequence"/>
</dbReference>
<comment type="caution">
    <text evidence="1">The sequence shown here is derived from an EMBL/GenBank/DDBJ whole genome shotgun (WGS) entry which is preliminary data.</text>
</comment>